<protein>
    <submittedName>
        <fullName evidence="1">Uncharacterized protein</fullName>
    </submittedName>
</protein>
<reference evidence="2" key="1">
    <citation type="journal article" date="2022" name="Mol. Ecol. Resour.">
        <title>The genomes of chicory, endive, great burdock and yacon provide insights into Asteraceae palaeo-polyploidization history and plant inulin production.</title>
        <authorList>
            <person name="Fan W."/>
            <person name="Wang S."/>
            <person name="Wang H."/>
            <person name="Wang A."/>
            <person name="Jiang F."/>
            <person name="Liu H."/>
            <person name="Zhao H."/>
            <person name="Xu D."/>
            <person name="Zhang Y."/>
        </authorList>
    </citation>
    <scope>NUCLEOTIDE SEQUENCE [LARGE SCALE GENOMIC DNA]</scope>
    <source>
        <strain evidence="2">cv. Punajuju</strain>
    </source>
</reference>
<keyword evidence="2" id="KW-1185">Reference proteome</keyword>
<evidence type="ECO:0000313" key="1">
    <source>
        <dbReference type="EMBL" id="KAI3789367.1"/>
    </source>
</evidence>
<proteinExistence type="predicted"/>
<organism evidence="1 2">
    <name type="scientific">Cichorium intybus</name>
    <name type="common">Chicory</name>
    <dbReference type="NCBI Taxonomy" id="13427"/>
    <lineage>
        <taxon>Eukaryota</taxon>
        <taxon>Viridiplantae</taxon>
        <taxon>Streptophyta</taxon>
        <taxon>Embryophyta</taxon>
        <taxon>Tracheophyta</taxon>
        <taxon>Spermatophyta</taxon>
        <taxon>Magnoliopsida</taxon>
        <taxon>eudicotyledons</taxon>
        <taxon>Gunneridae</taxon>
        <taxon>Pentapetalae</taxon>
        <taxon>asterids</taxon>
        <taxon>campanulids</taxon>
        <taxon>Asterales</taxon>
        <taxon>Asteraceae</taxon>
        <taxon>Cichorioideae</taxon>
        <taxon>Cichorieae</taxon>
        <taxon>Cichoriinae</taxon>
        <taxon>Cichorium</taxon>
    </lineage>
</organism>
<dbReference type="Proteomes" id="UP001055811">
    <property type="component" value="Linkage Group LG01"/>
</dbReference>
<name>A0ACB9H0X4_CICIN</name>
<accession>A0ACB9H0X4</accession>
<dbReference type="EMBL" id="CM042009">
    <property type="protein sequence ID" value="KAI3789367.1"/>
    <property type="molecule type" value="Genomic_DNA"/>
</dbReference>
<gene>
    <name evidence="1" type="ORF">L2E82_02160</name>
</gene>
<evidence type="ECO:0000313" key="2">
    <source>
        <dbReference type="Proteomes" id="UP001055811"/>
    </source>
</evidence>
<sequence length="74" mass="8048">MSCAWISLNVESSRLVLMRDSGVDDSSGDNEGDMMEGFKHGSLQPSSPSKPPQQQKSTRCVTPFTNLPQSSLCE</sequence>
<comment type="caution">
    <text evidence="1">The sequence shown here is derived from an EMBL/GenBank/DDBJ whole genome shotgun (WGS) entry which is preliminary data.</text>
</comment>
<reference evidence="1 2" key="2">
    <citation type="journal article" date="2022" name="Mol. Ecol. Resour.">
        <title>The genomes of chicory, endive, great burdock and yacon provide insights into Asteraceae paleo-polyploidization history and plant inulin production.</title>
        <authorList>
            <person name="Fan W."/>
            <person name="Wang S."/>
            <person name="Wang H."/>
            <person name="Wang A."/>
            <person name="Jiang F."/>
            <person name="Liu H."/>
            <person name="Zhao H."/>
            <person name="Xu D."/>
            <person name="Zhang Y."/>
        </authorList>
    </citation>
    <scope>NUCLEOTIDE SEQUENCE [LARGE SCALE GENOMIC DNA]</scope>
    <source>
        <strain evidence="2">cv. Punajuju</strain>
        <tissue evidence="1">Leaves</tissue>
    </source>
</reference>